<keyword evidence="7 16" id="KW-0812">Transmembrane</keyword>
<evidence type="ECO:0000256" key="15">
    <source>
        <dbReference type="ARBA" id="ARBA00049551"/>
    </source>
</evidence>
<sequence>MMTLLLSILIFLININLLLINNPIMMGLTLMLQTICISIYTGTLYSSFWFSYILFLIFLGGLLVLFIYIASLASNELFLAPYKMIILIMMIIMFITMFMNMDLLMIPNIISNEMTISMKMNYNIFMSISKFYINNIAPTTMILIVYLFLTLIMTVKITNISLGPLRKLT</sequence>
<evidence type="ECO:0000256" key="1">
    <source>
        <dbReference type="ARBA" id="ARBA00004225"/>
    </source>
</evidence>
<evidence type="ECO:0000256" key="2">
    <source>
        <dbReference type="ARBA" id="ARBA00005698"/>
    </source>
</evidence>
<proteinExistence type="inferred from homology"/>
<dbReference type="InterPro" id="IPR050269">
    <property type="entry name" value="ComplexI_Subunit6"/>
</dbReference>
<reference evidence="17" key="1">
    <citation type="journal article" date="2020" name="Mitochondrial DNA Part B Resour">
        <title>The complete mitochondrial genome of Pedetontus zhejiangensis (Microcoryphia: Machilidae) and its phylogeny.</title>
        <authorList>
            <person name="Shen S.-Q."/>
            <person name="Cai Y.-Y."/>
            <person name="Xu K.-K."/>
            <person name="Chen Q.-P."/>
            <person name="Cao S.-S."/>
            <person name="Yu D.-N."/>
            <person name="Zhang J.-Y."/>
        </authorList>
    </citation>
    <scope>NUCLEOTIDE SEQUENCE</scope>
</reference>
<evidence type="ECO:0000256" key="12">
    <source>
        <dbReference type="ARBA" id="ARBA00023128"/>
    </source>
</evidence>
<accession>A0A7L8EZK4</accession>
<dbReference type="GO" id="GO:0008137">
    <property type="term" value="F:NADH dehydrogenase (ubiquinone) activity"/>
    <property type="evidence" value="ECO:0007669"/>
    <property type="project" value="UniProtKB-EC"/>
</dbReference>
<keyword evidence="13 16" id="KW-0472">Membrane</keyword>
<keyword evidence="9" id="KW-0249">Electron transport</keyword>
<evidence type="ECO:0000256" key="6">
    <source>
        <dbReference type="ARBA" id="ARBA00022660"/>
    </source>
</evidence>
<keyword evidence="12 17" id="KW-0496">Mitochondrion</keyword>
<keyword evidence="5" id="KW-0813">Transport</keyword>
<protein>
    <recommendedName>
        <fullName evidence="4">NADH-ubiquinone oxidoreductase chain 6</fullName>
        <ecNumber evidence="3">7.1.1.2</ecNumber>
    </recommendedName>
    <alternativeName>
        <fullName evidence="14">NADH dehydrogenase subunit 6</fullName>
    </alternativeName>
</protein>
<evidence type="ECO:0000256" key="16">
    <source>
        <dbReference type="SAM" id="Phobius"/>
    </source>
</evidence>
<evidence type="ECO:0000256" key="13">
    <source>
        <dbReference type="ARBA" id="ARBA00023136"/>
    </source>
</evidence>
<feature type="transmembrane region" description="Helical" evidence="16">
    <location>
        <begin position="85"/>
        <end position="110"/>
    </location>
</feature>
<feature type="transmembrane region" description="Helical" evidence="16">
    <location>
        <begin position="131"/>
        <end position="155"/>
    </location>
</feature>
<dbReference type="GeneID" id="60236243"/>
<dbReference type="EC" id="7.1.1.2" evidence="3"/>
<evidence type="ECO:0000256" key="4">
    <source>
        <dbReference type="ARBA" id="ARBA00021095"/>
    </source>
</evidence>
<comment type="catalytic activity">
    <reaction evidence="15">
        <text>a ubiquinone + NADH + 5 H(+)(in) = a ubiquinol + NAD(+) + 4 H(+)(out)</text>
        <dbReference type="Rhea" id="RHEA:29091"/>
        <dbReference type="Rhea" id="RHEA-COMP:9565"/>
        <dbReference type="Rhea" id="RHEA-COMP:9566"/>
        <dbReference type="ChEBI" id="CHEBI:15378"/>
        <dbReference type="ChEBI" id="CHEBI:16389"/>
        <dbReference type="ChEBI" id="CHEBI:17976"/>
        <dbReference type="ChEBI" id="CHEBI:57540"/>
        <dbReference type="ChEBI" id="CHEBI:57945"/>
        <dbReference type="EC" id="7.1.1.2"/>
    </reaction>
</comment>
<evidence type="ECO:0000256" key="5">
    <source>
        <dbReference type="ARBA" id="ARBA00022448"/>
    </source>
</evidence>
<dbReference type="EMBL" id="MT679724">
    <property type="protein sequence ID" value="QOE17743.1"/>
    <property type="molecule type" value="Genomic_DNA"/>
</dbReference>
<evidence type="ECO:0000256" key="7">
    <source>
        <dbReference type="ARBA" id="ARBA00022692"/>
    </source>
</evidence>
<dbReference type="AlphaFoldDB" id="A0A7L8EZK4"/>
<name>A0A7L8EZK4_9INSE</name>
<keyword evidence="11" id="KW-0520">NAD</keyword>
<gene>
    <name evidence="17" type="primary">ND6</name>
</gene>
<evidence type="ECO:0000256" key="14">
    <source>
        <dbReference type="ARBA" id="ARBA00031019"/>
    </source>
</evidence>
<keyword evidence="8" id="KW-1278">Translocase</keyword>
<organism evidence="17">
    <name type="scientific">Pedetontus zhejiangensis</name>
    <dbReference type="NCBI Taxonomy" id="554671"/>
    <lineage>
        <taxon>Eukaryota</taxon>
        <taxon>Metazoa</taxon>
        <taxon>Ecdysozoa</taxon>
        <taxon>Arthropoda</taxon>
        <taxon>Hexapoda</taxon>
        <taxon>Insecta</taxon>
        <taxon>Monocondylia</taxon>
        <taxon>Archaeognatha</taxon>
        <taxon>Machilidae</taxon>
        <taxon>Pedetontus</taxon>
    </lineage>
</organism>
<comment type="similarity">
    <text evidence="2">Belongs to the complex I subunit 6 family.</text>
</comment>
<evidence type="ECO:0000256" key="3">
    <source>
        <dbReference type="ARBA" id="ARBA00012944"/>
    </source>
</evidence>
<dbReference type="CTD" id="4541"/>
<evidence type="ECO:0000256" key="10">
    <source>
        <dbReference type="ARBA" id="ARBA00022989"/>
    </source>
</evidence>
<evidence type="ECO:0000256" key="8">
    <source>
        <dbReference type="ARBA" id="ARBA00022967"/>
    </source>
</evidence>
<evidence type="ECO:0000256" key="9">
    <source>
        <dbReference type="ARBA" id="ARBA00022982"/>
    </source>
</evidence>
<dbReference type="GO" id="GO:0031966">
    <property type="term" value="C:mitochondrial membrane"/>
    <property type="evidence" value="ECO:0007669"/>
    <property type="project" value="UniProtKB-SubCell"/>
</dbReference>
<dbReference type="PANTHER" id="PTHR11435:SF1">
    <property type="entry name" value="NADH-UBIQUINONE OXIDOREDUCTASE CHAIN 6"/>
    <property type="match status" value="1"/>
</dbReference>
<reference evidence="17" key="2">
    <citation type="submission" date="2020-06" db="EMBL/GenBank/DDBJ databases">
        <authorList>
            <person name="Shen S."/>
        </authorList>
    </citation>
    <scope>NUCLEOTIDE SEQUENCE</scope>
</reference>
<evidence type="ECO:0000313" key="17">
    <source>
        <dbReference type="EMBL" id="QOE17743.1"/>
    </source>
</evidence>
<feature type="transmembrane region" description="Helical" evidence="16">
    <location>
        <begin position="52"/>
        <end position="73"/>
    </location>
</feature>
<comment type="subcellular location">
    <subcellularLocation>
        <location evidence="1">Mitochondrion membrane</location>
        <topology evidence="1">Multi-pass membrane protein</topology>
    </subcellularLocation>
</comment>
<dbReference type="PANTHER" id="PTHR11435">
    <property type="entry name" value="NADH UBIQUINONE OXIDOREDUCTASE SUBUNIT ND6"/>
    <property type="match status" value="1"/>
</dbReference>
<evidence type="ECO:0000256" key="11">
    <source>
        <dbReference type="ARBA" id="ARBA00023027"/>
    </source>
</evidence>
<dbReference type="RefSeq" id="YP_009945236.1">
    <property type="nucleotide sequence ID" value="NC_051491.1"/>
</dbReference>
<keyword evidence="10 16" id="KW-1133">Transmembrane helix</keyword>
<geneLocation type="mitochondrion" evidence="17"/>
<keyword evidence="6" id="KW-0679">Respiratory chain</keyword>